<gene>
    <name evidence="10" type="ORF">SAMN05421771_2406</name>
</gene>
<evidence type="ECO:0000256" key="4">
    <source>
        <dbReference type="ARBA" id="ARBA00022531"/>
    </source>
</evidence>
<evidence type="ECO:0000256" key="8">
    <source>
        <dbReference type="ARBA" id="ARBA00023004"/>
    </source>
</evidence>
<dbReference type="STRING" id="474950.SAMN05421771_2406"/>
<evidence type="ECO:0000313" key="10">
    <source>
        <dbReference type="EMBL" id="SFS13845.1"/>
    </source>
</evidence>
<dbReference type="Pfam" id="PF02276">
    <property type="entry name" value="CytoC_RC"/>
    <property type="match status" value="1"/>
</dbReference>
<dbReference type="GO" id="GO:0009055">
    <property type="term" value="F:electron transfer activity"/>
    <property type="evidence" value="ECO:0007669"/>
    <property type="project" value="InterPro"/>
</dbReference>
<dbReference type="GO" id="GO:0020037">
    <property type="term" value="F:heme binding"/>
    <property type="evidence" value="ECO:0007669"/>
    <property type="project" value="InterPro"/>
</dbReference>
<keyword evidence="9" id="KW-0732">Signal</keyword>
<dbReference type="NCBIfam" id="NF033196">
    <property type="entry name" value="c_type_nonphoto"/>
    <property type="match status" value="1"/>
</dbReference>
<evidence type="ECO:0000256" key="9">
    <source>
        <dbReference type="SAM" id="SignalP"/>
    </source>
</evidence>
<keyword evidence="5" id="KW-0349">Heme</keyword>
<keyword evidence="8" id="KW-0408">Iron</keyword>
<name>A0A1I6MDS2_9BACT</name>
<dbReference type="GO" id="GO:0019684">
    <property type="term" value="P:photosynthesis, light reaction"/>
    <property type="evidence" value="ECO:0007669"/>
    <property type="project" value="InterPro"/>
</dbReference>
<feature type="signal peptide" evidence="9">
    <location>
        <begin position="1"/>
        <end position="22"/>
    </location>
</feature>
<keyword evidence="11" id="KW-1185">Reference proteome</keyword>
<evidence type="ECO:0000256" key="6">
    <source>
        <dbReference type="ARBA" id="ARBA00022723"/>
    </source>
</evidence>
<keyword evidence="3" id="KW-0813">Transport</keyword>
<evidence type="ECO:0000256" key="3">
    <source>
        <dbReference type="ARBA" id="ARBA00022448"/>
    </source>
</evidence>
<proteinExistence type="predicted"/>
<dbReference type="InterPro" id="IPR036280">
    <property type="entry name" value="Multihaem_cyt_sf"/>
</dbReference>
<dbReference type="SUPFAM" id="SSF48695">
    <property type="entry name" value="Multiheme cytochromes"/>
    <property type="match status" value="1"/>
</dbReference>
<keyword evidence="7" id="KW-0249">Electron transport</keyword>
<dbReference type="Gene3D" id="1.10.468.10">
    <property type="entry name" value="Photosynthetic Reaction Center, subunit C, domain 2"/>
    <property type="match status" value="1"/>
</dbReference>
<dbReference type="InterPro" id="IPR003158">
    <property type="entry name" value="Photosyn_RC_cyt_c-su"/>
</dbReference>
<evidence type="ECO:0000256" key="5">
    <source>
        <dbReference type="ARBA" id="ARBA00022617"/>
    </source>
</evidence>
<evidence type="ECO:0000256" key="2">
    <source>
        <dbReference type="ARBA" id="ARBA00015978"/>
    </source>
</evidence>
<dbReference type="EMBL" id="FOZL01000001">
    <property type="protein sequence ID" value="SFS13845.1"/>
    <property type="molecule type" value="Genomic_DNA"/>
</dbReference>
<evidence type="ECO:0000256" key="7">
    <source>
        <dbReference type="ARBA" id="ARBA00022982"/>
    </source>
</evidence>
<evidence type="ECO:0000256" key="1">
    <source>
        <dbReference type="ARBA" id="ARBA00003196"/>
    </source>
</evidence>
<organism evidence="10 11">
    <name type="scientific">Granulicella pectinivorans</name>
    <dbReference type="NCBI Taxonomy" id="474950"/>
    <lineage>
        <taxon>Bacteria</taxon>
        <taxon>Pseudomonadati</taxon>
        <taxon>Acidobacteriota</taxon>
        <taxon>Terriglobia</taxon>
        <taxon>Terriglobales</taxon>
        <taxon>Acidobacteriaceae</taxon>
        <taxon>Granulicella</taxon>
    </lineage>
</organism>
<dbReference type="AlphaFoldDB" id="A0A1I6MDS2"/>
<comment type="function">
    <text evidence="1">The reaction center of purple bacteria contains a tightly bound cytochrome molecule which re-reduces the photo oxidized primary electron donor.</text>
</comment>
<reference evidence="10 11" key="1">
    <citation type="submission" date="2016-10" db="EMBL/GenBank/DDBJ databases">
        <authorList>
            <person name="de Groot N.N."/>
        </authorList>
    </citation>
    <scope>NUCLEOTIDE SEQUENCE [LARGE SCALE GENOMIC DNA]</scope>
    <source>
        <strain evidence="10 11">DSM 21001</strain>
    </source>
</reference>
<protein>
    <recommendedName>
        <fullName evidence="2">Photosynthetic reaction center cytochrome c subunit</fullName>
    </recommendedName>
</protein>
<keyword evidence="4" id="KW-0602">Photosynthesis</keyword>
<accession>A0A1I6MDS2</accession>
<dbReference type="OrthoDB" id="120446at2"/>
<dbReference type="Proteomes" id="UP000199024">
    <property type="component" value="Unassembled WGS sequence"/>
</dbReference>
<dbReference type="InterPro" id="IPR023119">
    <property type="entry name" value="Multihaem_cyt_PRC_cyt_su-like"/>
</dbReference>
<keyword evidence="6" id="KW-0479">Metal-binding</keyword>
<dbReference type="GO" id="GO:0005506">
    <property type="term" value="F:iron ion binding"/>
    <property type="evidence" value="ECO:0007669"/>
    <property type="project" value="InterPro"/>
</dbReference>
<dbReference type="RefSeq" id="WP_089839349.1">
    <property type="nucleotide sequence ID" value="NZ_FOZL01000001.1"/>
</dbReference>
<sequence>MNGRYGVALLLGCVTFGVAAFAATQGPGSTSAKHEDAKAAYPRPTNLKVLSKTISGEDLDKLMHRFKEDLGVPCGYCHEENPETKQINYASDENPIKETARFMIKMNEDINTKYLGQLGDRRYAEPLTCGNCHQGQVDPPTFQPKEQR</sequence>
<evidence type="ECO:0000313" key="11">
    <source>
        <dbReference type="Proteomes" id="UP000199024"/>
    </source>
</evidence>
<feature type="chain" id="PRO_5011584595" description="Photosynthetic reaction center cytochrome c subunit" evidence="9">
    <location>
        <begin position="23"/>
        <end position="148"/>
    </location>
</feature>
<dbReference type="GO" id="GO:0030077">
    <property type="term" value="C:plasma membrane light-harvesting complex"/>
    <property type="evidence" value="ECO:0007669"/>
    <property type="project" value="InterPro"/>
</dbReference>